<dbReference type="Gene3D" id="3.40.50.720">
    <property type="entry name" value="NAD(P)-binding Rossmann-like Domain"/>
    <property type="match status" value="1"/>
</dbReference>
<dbReference type="AlphaFoldDB" id="A0A853G077"/>
<evidence type="ECO:0000313" key="6">
    <source>
        <dbReference type="Proteomes" id="UP000559809"/>
    </source>
</evidence>
<feature type="domain" description="Ketoreductase" evidence="4">
    <location>
        <begin position="3"/>
        <end position="187"/>
    </location>
</feature>
<evidence type="ECO:0000256" key="2">
    <source>
        <dbReference type="ARBA" id="ARBA00022857"/>
    </source>
</evidence>
<dbReference type="CDD" id="cd05233">
    <property type="entry name" value="SDR_c"/>
    <property type="match status" value="1"/>
</dbReference>
<dbReference type="Pfam" id="PF13561">
    <property type="entry name" value="adh_short_C2"/>
    <property type="match status" value="1"/>
</dbReference>
<sequence length="255" mass="26856">MSKTAVVTGGSSGIGLQTARRLLADGWRVWSLDVNPPPPHCATPLFMRAEMFSYLACNVSDIASTQAAFEQIQNQTEKIDALICSAGVLRAGRLVDQPPEHIDMMMNVNIKGPWLSTRYSVPLLKNGSTPGHPARVVFVGSISGIRPKVGTGFYAASKAALHVLVGVLAVELADANILVNAVAPGTVATPMICEQPGPEGIGTSFRPSGMSPLGRIAEPDDVVDVILFFLGERSCYVTGTVLPVDGGTRAAFSPK</sequence>
<dbReference type="PANTHER" id="PTHR43618:SF8">
    <property type="entry name" value="7ALPHA-HYDROXYSTEROID DEHYDROGENASE"/>
    <property type="match status" value="1"/>
</dbReference>
<evidence type="ECO:0000313" key="5">
    <source>
        <dbReference type="EMBL" id="NYT49699.1"/>
    </source>
</evidence>
<evidence type="ECO:0000256" key="1">
    <source>
        <dbReference type="ARBA" id="ARBA00006484"/>
    </source>
</evidence>
<keyword evidence="2" id="KW-0521">NADP</keyword>
<dbReference type="SUPFAM" id="SSF51735">
    <property type="entry name" value="NAD(P)-binding Rossmann-fold domains"/>
    <property type="match status" value="1"/>
</dbReference>
<dbReference type="InterPro" id="IPR002347">
    <property type="entry name" value="SDR_fam"/>
</dbReference>
<proteinExistence type="inferred from homology"/>
<dbReference type="Proteomes" id="UP000559809">
    <property type="component" value="Unassembled WGS sequence"/>
</dbReference>
<gene>
    <name evidence="5" type="ORF">H0A72_10320</name>
</gene>
<name>A0A853G077_9BURK</name>
<organism evidence="5 6">
    <name type="scientific">Parapusillimonas granuli</name>
    <dbReference type="NCBI Taxonomy" id="380911"/>
    <lineage>
        <taxon>Bacteria</taxon>
        <taxon>Pseudomonadati</taxon>
        <taxon>Pseudomonadota</taxon>
        <taxon>Betaproteobacteria</taxon>
        <taxon>Burkholderiales</taxon>
        <taxon>Alcaligenaceae</taxon>
        <taxon>Parapusillimonas</taxon>
    </lineage>
</organism>
<comment type="caution">
    <text evidence="5">The sequence shown here is derived from an EMBL/GenBank/DDBJ whole genome shotgun (WGS) entry which is preliminary data.</text>
</comment>
<dbReference type="PROSITE" id="PS00061">
    <property type="entry name" value="ADH_SHORT"/>
    <property type="match status" value="1"/>
</dbReference>
<keyword evidence="3" id="KW-0560">Oxidoreductase</keyword>
<dbReference type="InterPro" id="IPR052178">
    <property type="entry name" value="Sec_Metab_Biosynth_SDR"/>
</dbReference>
<reference evidence="5 6" key="1">
    <citation type="submission" date="2020-07" db="EMBL/GenBank/DDBJ databases">
        <title>Taxonomic revisions and descriptions of new bacterial species based on genomic comparisons in the high-G+C-content subgroup of the family Alcaligenaceae.</title>
        <authorList>
            <person name="Szabo A."/>
            <person name="Felfoldi T."/>
        </authorList>
    </citation>
    <scope>NUCLEOTIDE SEQUENCE [LARGE SCALE GENOMIC DNA]</scope>
    <source>
        <strain evidence="5 6">LMG 24012</strain>
    </source>
</reference>
<dbReference type="EMBL" id="JACCEM010000005">
    <property type="protein sequence ID" value="NYT49699.1"/>
    <property type="molecule type" value="Genomic_DNA"/>
</dbReference>
<comment type="similarity">
    <text evidence="1">Belongs to the short-chain dehydrogenases/reductases (SDR) family.</text>
</comment>
<dbReference type="InterPro" id="IPR020904">
    <property type="entry name" value="Sc_DH/Rdtase_CS"/>
</dbReference>
<evidence type="ECO:0000256" key="3">
    <source>
        <dbReference type="ARBA" id="ARBA00023002"/>
    </source>
</evidence>
<dbReference type="InterPro" id="IPR036291">
    <property type="entry name" value="NAD(P)-bd_dom_sf"/>
</dbReference>
<keyword evidence="6" id="KW-1185">Reference proteome</keyword>
<dbReference type="FunFam" id="3.40.50.720:FF:000084">
    <property type="entry name" value="Short-chain dehydrogenase reductase"/>
    <property type="match status" value="1"/>
</dbReference>
<dbReference type="SMART" id="SM00822">
    <property type="entry name" value="PKS_KR"/>
    <property type="match status" value="1"/>
</dbReference>
<dbReference type="PRINTS" id="PR00081">
    <property type="entry name" value="GDHRDH"/>
</dbReference>
<accession>A0A853G077</accession>
<dbReference type="GO" id="GO:0016491">
    <property type="term" value="F:oxidoreductase activity"/>
    <property type="evidence" value="ECO:0007669"/>
    <property type="project" value="UniProtKB-KW"/>
</dbReference>
<evidence type="ECO:0000259" key="4">
    <source>
        <dbReference type="SMART" id="SM00822"/>
    </source>
</evidence>
<dbReference type="PANTHER" id="PTHR43618">
    <property type="entry name" value="7-ALPHA-HYDROXYSTEROID DEHYDROGENASE"/>
    <property type="match status" value="1"/>
</dbReference>
<dbReference type="RefSeq" id="WP_180155011.1">
    <property type="nucleotide sequence ID" value="NZ_JACCEM010000005.1"/>
</dbReference>
<protein>
    <submittedName>
        <fullName evidence="5">SDR family oxidoreductase</fullName>
    </submittedName>
</protein>
<dbReference type="InterPro" id="IPR057326">
    <property type="entry name" value="KR_dom"/>
</dbReference>